<feature type="site" description="Transition state stabilizer" evidence="8">
    <location>
        <position position="213"/>
    </location>
</feature>
<accession>A0A318SKY8</accession>
<dbReference type="GO" id="GO:0009245">
    <property type="term" value="P:lipid A biosynthetic process"/>
    <property type="evidence" value="ECO:0007669"/>
    <property type="project" value="TreeGrafter"/>
</dbReference>
<dbReference type="GO" id="GO:0005886">
    <property type="term" value="C:plasma membrane"/>
    <property type="evidence" value="ECO:0007669"/>
    <property type="project" value="UniProtKB-SubCell"/>
</dbReference>
<comment type="similarity">
    <text evidence="9">Belongs to the glycosyltransferase group 1 family.</text>
</comment>
<feature type="domain" description="3-deoxy-D-manno-octulosonic-acid transferase N-terminal" evidence="10">
    <location>
        <begin position="32"/>
        <end position="216"/>
    </location>
</feature>
<evidence type="ECO:0000313" key="11">
    <source>
        <dbReference type="EMBL" id="PYE79773.1"/>
    </source>
</evidence>
<dbReference type="InterPro" id="IPR007507">
    <property type="entry name" value="Glycos_transf_N"/>
</dbReference>
<organism evidence="11 12">
    <name type="scientific">Xylophilus ampelinus</name>
    <dbReference type="NCBI Taxonomy" id="54067"/>
    <lineage>
        <taxon>Bacteria</taxon>
        <taxon>Pseudomonadati</taxon>
        <taxon>Pseudomonadota</taxon>
        <taxon>Betaproteobacteria</taxon>
        <taxon>Burkholderiales</taxon>
        <taxon>Xylophilus</taxon>
    </lineage>
</organism>
<evidence type="ECO:0000256" key="2">
    <source>
        <dbReference type="ARBA" id="ARBA00012621"/>
    </source>
</evidence>
<comment type="caution">
    <text evidence="11">The sequence shown here is derived from an EMBL/GenBank/DDBJ whole genome shotgun (WGS) entry which is preliminary data.</text>
</comment>
<gene>
    <name evidence="11" type="ORF">DFQ15_10193</name>
</gene>
<evidence type="ECO:0000259" key="10">
    <source>
        <dbReference type="Pfam" id="PF04413"/>
    </source>
</evidence>
<keyword evidence="9" id="KW-0472">Membrane</keyword>
<dbReference type="InterPro" id="IPR038107">
    <property type="entry name" value="Glycos_transf_N_sf"/>
</dbReference>
<keyword evidence="9" id="KW-1003">Cell membrane</keyword>
<dbReference type="PANTHER" id="PTHR42755">
    <property type="entry name" value="3-DEOXY-MANNO-OCTULOSONATE CYTIDYLYLTRANSFERASE"/>
    <property type="match status" value="1"/>
</dbReference>
<dbReference type="Pfam" id="PF04413">
    <property type="entry name" value="Glycos_transf_N"/>
    <property type="match status" value="1"/>
</dbReference>
<dbReference type="AlphaFoldDB" id="A0A318SKY8"/>
<dbReference type="InterPro" id="IPR039901">
    <property type="entry name" value="Kdotransferase"/>
</dbReference>
<dbReference type="EMBL" id="QJTC01000001">
    <property type="protein sequence ID" value="PYE79773.1"/>
    <property type="molecule type" value="Genomic_DNA"/>
</dbReference>
<dbReference type="GO" id="GO:0009244">
    <property type="term" value="P:lipopolysaccharide core region biosynthetic process"/>
    <property type="evidence" value="ECO:0007669"/>
    <property type="project" value="UniProtKB-UniRule"/>
</dbReference>
<dbReference type="Proteomes" id="UP000247540">
    <property type="component" value="Unassembled WGS sequence"/>
</dbReference>
<proteinExistence type="inferred from homology"/>
<keyword evidence="12" id="KW-1185">Reference proteome</keyword>
<sequence length="451" mass="48015">MGYSAALTVAQPLLRRKLRRRARVEAGYGEAVEERFGHYEPGGWAQPAEAAAVAGPTVWLHAVSLGETRAAAVLVAALRARLPGMRLLLTNGTATGRAEGRTLLRPGDRQVWQPWDTPQAVRRFLRAFAPDIGILMETEVWPNLVAGCVEQGVPLVVTNARLNTGSFVKSERLHLLARPAYARLTAVWAQHADDAARLRRLGAPVQGVFGNLKFDAAPDAALLARGRHWRDAGARPVVLFASSREGEEAMWIEEFKRKVPAAGAECRPLATEMIAEGLSGASDVQWLLVPRHPNRFDEVAQLLQAAGLRVARRSQWPDGEGAPPEADVWLGDSVGEMALYYGMAHAALLGGSFETLGGQNLIEAAACGCPVVMGPHTFNFADAAEQAAAAGAAMRVADMAQAMEVAVRLVGDPAAQRKAAAASTTFAASHSGASARTADAICALLARRRVG</sequence>
<evidence type="ECO:0000256" key="1">
    <source>
        <dbReference type="ARBA" id="ARBA00004713"/>
    </source>
</evidence>
<dbReference type="SUPFAM" id="SSF53756">
    <property type="entry name" value="UDP-Glycosyltransferase/glycogen phosphorylase"/>
    <property type="match status" value="1"/>
</dbReference>
<evidence type="ECO:0000256" key="6">
    <source>
        <dbReference type="ARBA" id="ARBA00049183"/>
    </source>
</evidence>
<evidence type="ECO:0000313" key="12">
    <source>
        <dbReference type="Proteomes" id="UP000247540"/>
    </source>
</evidence>
<comment type="function">
    <text evidence="9">Involved in lipopolysaccharide (LPS) biosynthesis. Catalyzes the transfer of 3-deoxy-D-manno-octulosonate (Kdo) residue(s) from CMP-Kdo to lipid IV(A), the tetraacyldisaccharide-1,4'-bisphosphate precursor of lipid A.</text>
</comment>
<dbReference type="UniPathway" id="UPA00958"/>
<dbReference type="PANTHER" id="PTHR42755:SF1">
    <property type="entry name" value="3-DEOXY-D-MANNO-OCTULOSONIC ACID TRANSFERASE, MITOCHONDRIAL-RELATED"/>
    <property type="match status" value="1"/>
</dbReference>
<name>A0A318SKY8_9BURK</name>
<comment type="pathway">
    <text evidence="1 9">Bacterial outer membrane biogenesis; LPS core biosynthesis.</text>
</comment>
<dbReference type="EC" id="2.4.99.12" evidence="2 9"/>
<evidence type="ECO:0000256" key="5">
    <source>
        <dbReference type="ARBA" id="ARBA00031445"/>
    </source>
</evidence>
<dbReference type="Gene3D" id="3.40.50.2000">
    <property type="entry name" value="Glycogen Phosphorylase B"/>
    <property type="match status" value="1"/>
</dbReference>
<dbReference type="Gene3D" id="3.40.50.11720">
    <property type="entry name" value="3-Deoxy-D-manno-octulosonic-acid transferase, N-terminal domain"/>
    <property type="match status" value="1"/>
</dbReference>
<keyword evidence="9" id="KW-0448">Lipopolysaccharide biosynthesis</keyword>
<feature type="active site" description="Proton acceptor" evidence="7">
    <location>
        <position position="67"/>
    </location>
</feature>
<evidence type="ECO:0000256" key="4">
    <source>
        <dbReference type="ARBA" id="ARBA00022679"/>
    </source>
</evidence>
<reference evidence="11 12" key="1">
    <citation type="submission" date="2018-06" db="EMBL/GenBank/DDBJ databases">
        <title>Genomic Encyclopedia of Type Strains, Phase III (KMG-III): the genomes of soil and plant-associated and newly described type strains.</title>
        <authorList>
            <person name="Whitman W."/>
        </authorList>
    </citation>
    <scope>NUCLEOTIDE SEQUENCE [LARGE SCALE GENOMIC DNA]</scope>
    <source>
        <strain evidence="11 12">CECT 7646</strain>
    </source>
</reference>
<comment type="subcellular location">
    <subcellularLocation>
        <location evidence="9">Cell membrane</location>
    </subcellularLocation>
</comment>
<evidence type="ECO:0000256" key="9">
    <source>
        <dbReference type="RuleBase" id="RU365103"/>
    </source>
</evidence>
<evidence type="ECO:0000256" key="7">
    <source>
        <dbReference type="PIRSR" id="PIRSR639901-1"/>
    </source>
</evidence>
<keyword evidence="4 9" id="KW-0808">Transferase</keyword>
<comment type="catalytic activity">
    <reaction evidence="6 9">
        <text>lipid IVA (E. coli) + CMP-3-deoxy-beta-D-manno-octulosonate = alpha-Kdo-(2-&gt;6)-lipid IVA (E. coli) + CMP + H(+)</text>
        <dbReference type="Rhea" id="RHEA:28066"/>
        <dbReference type="ChEBI" id="CHEBI:15378"/>
        <dbReference type="ChEBI" id="CHEBI:58603"/>
        <dbReference type="ChEBI" id="CHEBI:60364"/>
        <dbReference type="ChEBI" id="CHEBI:60377"/>
        <dbReference type="ChEBI" id="CHEBI:85987"/>
        <dbReference type="EC" id="2.4.99.12"/>
    </reaction>
</comment>
<dbReference type="GO" id="GO:0043842">
    <property type="term" value="F:Kdo transferase activity"/>
    <property type="evidence" value="ECO:0007669"/>
    <property type="project" value="UniProtKB-EC"/>
</dbReference>
<protein>
    <recommendedName>
        <fullName evidence="3 9">3-deoxy-D-manno-octulosonic acid transferase</fullName>
        <shortName evidence="9">Kdo transferase</shortName>
        <ecNumber evidence="2 9">2.4.99.12</ecNumber>
    </recommendedName>
    <alternativeName>
        <fullName evidence="5 9">Lipid IV(A) 3-deoxy-D-manno-octulosonic acid transferase</fullName>
    </alternativeName>
</protein>
<feature type="site" description="Transition state stabilizer" evidence="8">
    <location>
        <position position="137"/>
    </location>
</feature>
<evidence type="ECO:0000256" key="8">
    <source>
        <dbReference type="PIRSR" id="PIRSR639901-2"/>
    </source>
</evidence>
<evidence type="ECO:0000256" key="3">
    <source>
        <dbReference type="ARBA" id="ARBA00019077"/>
    </source>
</evidence>